<organism evidence="4 5">
    <name type="scientific">Anaeromyxobacter diazotrophicus</name>
    <dbReference type="NCBI Taxonomy" id="2590199"/>
    <lineage>
        <taxon>Bacteria</taxon>
        <taxon>Pseudomonadati</taxon>
        <taxon>Myxococcota</taxon>
        <taxon>Myxococcia</taxon>
        <taxon>Myxococcales</taxon>
        <taxon>Cystobacterineae</taxon>
        <taxon>Anaeromyxobacteraceae</taxon>
        <taxon>Anaeromyxobacter</taxon>
    </lineage>
</organism>
<dbReference type="Proteomes" id="UP000503640">
    <property type="component" value="Unassembled WGS sequence"/>
</dbReference>
<protein>
    <submittedName>
        <fullName evidence="4">Inosine-5-monophosphate dehydrogenase</fullName>
    </submittedName>
</protein>
<dbReference type="InterPro" id="IPR046342">
    <property type="entry name" value="CBS_dom_sf"/>
</dbReference>
<evidence type="ECO:0000313" key="4">
    <source>
        <dbReference type="EMBL" id="GEJ56917.1"/>
    </source>
</evidence>
<evidence type="ECO:0000256" key="1">
    <source>
        <dbReference type="ARBA" id="ARBA00023122"/>
    </source>
</evidence>
<evidence type="ECO:0000259" key="3">
    <source>
        <dbReference type="PROSITE" id="PS51371"/>
    </source>
</evidence>
<dbReference type="Pfam" id="PF00571">
    <property type="entry name" value="CBS"/>
    <property type="match status" value="2"/>
</dbReference>
<sequence length="148" mass="16108">MLVKHAMTRGVTTIGPGETLQAAAQAMRACGVGFLPVREDDHLVGAITDRDVVVRAVAPGRDPRRTVVREAMTPRLVLCHEDDTLGEAARQMEEHAVRRILVLDGAERLVGVLSADDLSLHARGLAVDVLERCHDPGRLARPSWLPIE</sequence>
<feature type="domain" description="CBS" evidence="3">
    <location>
        <begin position="72"/>
        <end position="129"/>
    </location>
</feature>
<reference evidence="5" key="1">
    <citation type="journal article" date="2020" name="Appl. Environ. Microbiol.">
        <title>Diazotrophic Anaeromyxobacter Isolates from Soils.</title>
        <authorList>
            <person name="Masuda Y."/>
            <person name="Yamanaka H."/>
            <person name="Xu Z.X."/>
            <person name="Shiratori Y."/>
            <person name="Aono T."/>
            <person name="Amachi S."/>
            <person name="Senoo K."/>
            <person name="Itoh H."/>
        </authorList>
    </citation>
    <scope>NUCLEOTIDE SEQUENCE [LARGE SCALE GENOMIC DNA]</scope>
    <source>
        <strain evidence="5">R267</strain>
    </source>
</reference>
<dbReference type="InterPro" id="IPR000644">
    <property type="entry name" value="CBS_dom"/>
</dbReference>
<evidence type="ECO:0000313" key="5">
    <source>
        <dbReference type="Proteomes" id="UP000503640"/>
    </source>
</evidence>
<accession>A0A7I9VLQ0</accession>
<dbReference type="SUPFAM" id="SSF54631">
    <property type="entry name" value="CBS-domain pair"/>
    <property type="match status" value="1"/>
</dbReference>
<keyword evidence="5" id="KW-1185">Reference proteome</keyword>
<comment type="caution">
    <text evidence="4">The sequence shown here is derived from an EMBL/GenBank/DDBJ whole genome shotgun (WGS) entry which is preliminary data.</text>
</comment>
<dbReference type="PANTHER" id="PTHR43080">
    <property type="entry name" value="CBS DOMAIN-CONTAINING PROTEIN CBSX3, MITOCHONDRIAL"/>
    <property type="match status" value="1"/>
</dbReference>
<dbReference type="CDD" id="cd04622">
    <property type="entry name" value="CBS_pair_HRP1_like"/>
    <property type="match status" value="1"/>
</dbReference>
<dbReference type="PANTHER" id="PTHR43080:SF2">
    <property type="entry name" value="CBS DOMAIN-CONTAINING PROTEIN"/>
    <property type="match status" value="1"/>
</dbReference>
<dbReference type="PROSITE" id="PS51371">
    <property type="entry name" value="CBS"/>
    <property type="match status" value="2"/>
</dbReference>
<dbReference type="SMART" id="SM00116">
    <property type="entry name" value="CBS"/>
    <property type="match status" value="2"/>
</dbReference>
<proteinExistence type="predicted"/>
<evidence type="ECO:0000256" key="2">
    <source>
        <dbReference type="PROSITE-ProRule" id="PRU00703"/>
    </source>
</evidence>
<keyword evidence="1 2" id="KW-0129">CBS domain</keyword>
<dbReference type="AlphaFoldDB" id="A0A7I9VLQ0"/>
<dbReference type="InterPro" id="IPR051257">
    <property type="entry name" value="Diverse_CBS-Domain"/>
</dbReference>
<gene>
    <name evidence="4" type="ORF">AMYX_16580</name>
</gene>
<name>A0A7I9VLQ0_9BACT</name>
<dbReference type="EMBL" id="BJTG01000003">
    <property type="protein sequence ID" value="GEJ56917.1"/>
    <property type="molecule type" value="Genomic_DNA"/>
</dbReference>
<dbReference type="Gene3D" id="3.10.580.10">
    <property type="entry name" value="CBS-domain"/>
    <property type="match status" value="1"/>
</dbReference>
<feature type="domain" description="CBS" evidence="3">
    <location>
        <begin position="7"/>
        <end position="63"/>
    </location>
</feature>
<dbReference type="RefSeq" id="WP_176064380.1">
    <property type="nucleotide sequence ID" value="NZ_BJTG01000003.1"/>
</dbReference>